<evidence type="ECO:0000313" key="3">
    <source>
        <dbReference type="Proteomes" id="UP001220064"/>
    </source>
</evidence>
<dbReference type="Pfam" id="PF03358">
    <property type="entry name" value="FMN_red"/>
    <property type="match status" value="1"/>
</dbReference>
<keyword evidence="2" id="KW-0560">Oxidoreductase</keyword>
<dbReference type="InterPro" id="IPR005025">
    <property type="entry name" value="FMN_Rdtase-like_dom"/>
</dbReference>
<dbReference type="InterPro" id="IPR029039">
    <property type="entry name" value="Flavoprotein-like_sf"/>
</dbReference>
<dbReference type="RefSeq" id="WP_022862814.1">
    <property type="nucleotide sequence ID" value="NZ_ATVG01000004.1"/>
</dbReference>
<evidence type="ECO:0000313" key="2">
    <source>
        <dbReference type="EMBL" id="WCZ32164.1"/>
    </source>
</evidence>
<proteinExistence type="predicted"/>
<evidence type="ECO:0000259" key="1">
    <source>
        <dbReference type="Pfam" id="PF03358"/>
    </source>
</evidence>
<dbReference type="EC" id="1.7.-.-" evidence="2"/>
<dbReference type="Gene3D" id="3.40.50.360">
    <property type="match status" value="1"/>
</dbReference>
<dbReference type="Proteomes" id="UP001220064">
    <property type="component" value="Chromosome"/>
</dbReference>
<dbReference type="PANTHER" id="PTHR30543">
    <property type="entry name" value="CHROMATE REDUCTASE"/>
    <property type="match status" value="1"/>
</dbReference>
<keyword evidence="3" id="KW-1185">Reference proteome</keyword>
<name>A0ABY7U640_9CORY</name>
<protein>
    <submittedName>
        <fullName evidence="2">FMN-dependent NADPH-azoreductase</fullName>
        <ecNumber evidence="2">1.7.-.-</ecNumber>
    </submittedName>
</protein>
<dbReference type="PANTHER" id="PTHR30543:SF21">
    <property type="entry name" value="NAD(P)H-DEPENDENT FMN REDUCTASE LOT6"/>
    <property type="match status" value="1"/>
</dbReference>
<organism evidence="2 3">
    <name type="scientific">Corynebacterium massiliense DSM 45435</name>
    <dbReference type="NCBI Taxonomy" id="1121364"/>
    <lineage>
        <taxon>Bacteria</taxon>
        <taxon>Bacillati</taxon>
        <taxon>Actinomycetota</taxon>
        <taxon>Actinomycetes</taxon>
        <taxon>Mycobacteriales</taxon>
        <taxon>Corynebacteriaceae</taxon>
        <taxon>Corynebacterium</taxon>
    </lineage>
</organism>
<accession>A0ABY7U640</accession>
<gene>
    <name evidence="2" type="primary">azr</name>
    <name evidence="2" type="ORF">CMASS_03550</name>
</gene>
<dbReference type="EMBL" id="CP063189">
    <property type="protein sequence ID" value="WCZ32164.1"/>
    <property type="molecule type" value="Genomic_DNA"/>
</dbReference>
<reference evidence="2 3" key="1">
    <citation type="submission" date="2020-10" db="EMBL/GenBank/DDBJ databases">
        <title>Complete genome sequence of Corynebacterium massiliense DSM 45435, type strain of Corynebacterium massiliense.</title>
        <authorList>
            <person name="Busche T."/>
            <person name="Kalinowski J."/>
            <person name="Ruckert C."/>
        </authorList>
    </citation>
    <scope>NUCLEOTIDE SEQUENCE [LARGE SCALE GENOMIC DNA]</scope>
    <source>
        <strain evidence="2 3">DSM 45435</strain>
    </source>
</reference>
<sequence length="173" mass="18411">MTIGIIVGSIRHGRVGTRVGQWVAEQVADSAFDYELVELADWDIPFATTEVIPAMAGGTYDDPRVQAWADKVAGFDAFVFVTPEYNRNVPGPFKNAFDSVAEWKGKPVTFVAYGSGGGRAAIAGWRTTVTGLLAMDPTASDTALTLGREGAVLDDAASRQLRTAIAELEGKLS</sequence>
<dbReference type="SUPFAM" id="SSF52218">
    <property type="entry name" value="Flavoproteins"/>
    <property type="match status" value="1"/>
</dbReference>
<feature type="domain" description="NADPH-dependent FMN reductase-like" evidence="1">
    <location>
        <begin position="1"/>
        <end position="134"/>
    </location>
</feature>
<dbReference type="InterPro" id="IPR050712">
    <property type="entry name" value="NAD(P)H-dep_reductase"/>
</dbReference>
<dbReference type="GO" id="GO:0016491">
    <property type="term" value="F:oxidoreductase activity"/>
    <property type="evidence" value="ECO:0007669"/>
    <property type="project" value="UniProtKB-KW"/>
</dbReference>